<sequence length="474" mass="48855">MASISALGIGSGLDLNGLLDQLNSAERGKLAPITQQKKVVQARISAYGRMQSALASFRDAATKLANPAHFRQVSSSVSGSAVKATSSTDAVAGRYDVEVTHLARAQSLATAGFAASDTDLGAGTLTIEVGEGGGAKTLSIALSADKSSLADIRDAINAENAGVTASLVNDGSAEPWRLVLSTTATGTAAAVKSVAFSHDGGDVELETKFAFDGATYDPLNPPAGAASETVAARDASFKVNGVAISSGSNTVENAIQGVKLNLAEAGTATVTVSRNESGVKDGVDNFVKAYNSLHSALRDLSSFDAESGSAGILLGDSTLRSVQSQLRREITAMGGAGDVRMLSDLGIRVQLDGSLKAEGTTLADKIAADPAAVAAFFAGTEADASTGLAARLEARIKPMLDSGGLFDNATKAQKAQVKSLDQRYARMEEGIEATIARYREQFRQLDSMVASMNQTSGYLTQQFDNLNAMLKGSK</sequence>
<dbReference type="PANTHER" id="PTHR30288:SF0">
    <property type="entry name" value="FLAGELLAR HOOK-ASSOCIATED PROTEIN 2"/>
    <property type="match status" value="1"/>
</dbReference>
<evidence type="ECO:0000256" key="4">
    <source>
        <dbReference type="ARBA" id="ARBA00023143"/>
    </source>
</evidence>
<name>A0A1H5VYQ4_9RHOO</name>
<dbReference type="InterPro" id="IPR010809">
    <property type="entry name" value="FliD_C"/>
</dbReference>
<dbReference type="RefSeq" id="WP_075146927.1">
    <property type="nucleotide sequence ID" value="NZ_CP018839.1"/>
</dbReference>
<keyword evidence="6" id="KW-0966">Cell projection</keyword>
<protein>
    <recommendedName>
        <fullName evidence="5">Flagellar hook-associated protein 2</fullName>
        <shortName evidence="5">HAP2</shortName>
    </recommendedName>
    <alternativeName>
        <fullName evidence="5">Flagellar cap protein</fullName>
    </alternativeName>
</protein>
<comment type="similarity">
    <text evidence="1 5">Belongs to the FliD family.</text>
</comment>
<dbReference type="InterPro" id="IPR010810">
    <property type="entry name" value="Flagellin_hook_IN_motif"/>
</dbReference>
<evidence type="ECO:0000256" key="3">
    <source>
        <dbReference type="ARBA" id="ARBA00023054"/>
    </source>
</evidence>
<keyword evidence="4 5" id="KW-0975">Bacterial flagellum</keyword>
<dbReference type="Proteomes" id="UP000185739">
    <property type="component" value="Chromosome"/>
</dbReference>
<comment type="subunit">
    <text evidence="2 5">Homopentamer.</text>
</comment>
<dbReference type="PANTHER" id="PTHR30288">
    <property type="entry name" value="FLAGELLAR CAP/ASSEMBLY PROTEIN FLID"/>
    <property type="match status" value="1"/>
</dbReference>
<proteinExistence type="inferred from homology"/>
<dbReference type="GO" id="GO:0009424">
    <property type="term" value="C:bacterial-type flagellum hook"/>
    <property type="evidence" value="ECO:0007669"/>
    <property type="project" value="UniProtKB-UniRule"/>
</dbReference>
<dbReference type="Pfam" id="PF07195">
    <property type="entry name" value="FliD_C"/>
    <property type="match status" value="1"/>
</dbReference>
<gene>
    <name evidence="6" type="ORF">Tchl_0416</name>
</gene>
<dbReference type="GO" id="GO:0071973">
    <property type="term" value="P:bacterial-type flagellum-dependent cell motility"/>
    <property type="evidence" value="ECO:0007669"/>
    <property type="project" value="TreeGrafter"/>
</dbReference>
<comment type="function">
    <text evidence="5">Required for morphogenesis and for the elongation of the flagellar filament by facilitating polymerization of the flagellin monomers at the tip of growing filament. Forms a capping structure, which prevents flagellin subunits (transported through the central channel of the flagellum) from leaking out without polymerization at the distal end.</text>
</comment>
<dbReference type="GO" id="GO:0007155">
    <property type="term" value="P:cell adhesion"/>
    <property type="evidence" value="ECO:0007669"/>
    <property type="project" value="InterPro"/>
</dbReference>
<comment type="subcellular location">
    <subcellularLocation>
        <location evidence="5">Secreted</location>
    </subcellularLocation>
    <subcellularLocation>
        <location evidence="5">Bacterial flagellum</location>
    </subcellularLocation>
</comment>
<evidence type="ECO:0000313" key="7">
    <source>
        <dbReference type="Proteomes" id="UP000185739"/>
    </source>
</evidence>
<dbReference type="GO" id="GO:0009421">
    <property type="term" value="C:bacterial-type flagellum filament cap"/>
    <property type="evidence" value="ECO:0007669"/>
    <property type="project" value="InterPro"/>
</dbReference>
<dbReference type="InterPro" id="IPR003481">
    <property type="entry name" value="FliD_N"/>
</dbReference>
<evidence type="ECO:0000256" key="5">
    <source>
        <dbReference type="RuleBase" id="RU362066"/>
    </source>
</evidence>
<dbReference type="AlphaFoldDB" id="A0A1H5VYQ4"/>
<keyword evidence="6" id="KW-0969">Cilium</keyword>
<keyword evidence="7" id="KW-1185">Reference proteome</keyword>
<dbReference type="KEGG" id="tcl:Tchl_0416"/>
<dbReference type="Pfam" id="PF02465">
    <property type="entry name" value="FliD_N"/>
    <property type="match status" value="1"/>
</dbReference>
<reference evidence="6 7" key="1">
    <citation type="submission" date="2016-12" db="EMBL/GenBank/DDBJ databases">
        <title>Complete genome sequence of Thauera chlorobenzoica, a Betaproteobacterium degrading haloaromatics anaerobically to CO2 and halides.</title>
        <authorList>
            <person name="Goris T."/>
            <person name="Mergelsberg M."/>
            <person name="Boll M."/>
        </authorList>
    </citation>
    <scope>NUCLEOTIDE SEQUENCE [LARGE SCALE GENOMIC DNA]</scope>
    <source>
        <strain evidence="6 7">3CB1</strain>
    </source>
</reference>
<evidence type="ECO:0000313" key="6">
    <source>
        <dbReference type="EMBL" id="APR03288.1"/>
    </source>
</evidence>
<dbReference type="GO" id="GO:0005576">
    <property type="term" value="C:extracellular region"/>
    <property type="evidence" value="ECO:0007669"/>
    <property type="project" value="UniProtKB-SubCell"/>
</dbReference>
<dbReference type="Pfam" id="PF07196">
    <property type="entry name" value="Flagellin_IN"/>
    <property type="match status" value="1"/>
</dbReference>
<evidence type="ECO:0000256" key="1">
    <source>
        <dbReference type="ARBA" id="ARBA00009764"/>
    </source>
</evidence>
<dbReference type="EMBL" id="CP018839">
    <property type="protein sequence ID" value="APR03288.1"/>
    <property type="molecule type" value="Genomic_DNA"/>
</dbReference>
<dbReference type="STRING" id="96773.Tchl_0416"/>
<accession>A0A1H5VYQ4</accession>
<dbReference type="OrthoDB" id="5980200at2"/>
<dbReference type="InterPro" id="IPR040026">
    <property type="entry name" value="FliD"/>
</dbReference>
<keyword evidence="5" id="KW-0964">Secreted</keyword>
<keyword evidence="3" id="KW-0175">Coiled coil</keyword>
<keyword evidence="6" id="KW-0282">Flagellum</keyword>
<organism evidence="6 7">
    <name type="scientific">Thauera chlorobenzoica</name>
    <dbReference type="NCBI Taxonomy" id="96773"/>
    <lineage>
        <taxon>Bacteria</taxon>
        <taxon>Pseudomonadati</taxon>
        <taxon>Pseudomonadota</taxon>
        <taxon>Betaproteobacteria</taxon>
        <taxon>Rhodocyclales</taxon>
        <taxon>Zoogloeaceae</taxon>
        <taxon>Thauera</taxon>
    </lineage>
</organism>
<evidence type="ECO:0000256" key="2">
    <source>
        <dbReference type="ARBA" id="ARBA00011255"/>
    </source>
</evidence>